<evidence type="ECO:0000256" key="2">
    <source>
        <dbReference type="ARBA" id="ARBA00022679"/>
    </source>
</evidence>
<dbReference type="InterPro" id="IPR017226">
    <property type="entry name" value="BHMT-like"/>
</dbReference>
<evidence type="ECO:0000259" key="7">
    <source>
        <dbReference type="PROSITE" id="PS50970"/>
    </source>
</evidence>
<dbReference type="GO" id="GO:0033528">
    <property type="term" value="P:S-methylmethionine cycle"/>
    <property type="evidence" value="ECO:0007669"/>
    <property type="project" value="TreeGrafter"/>
</dbReference>
<feature type="binding site" evidence="6">
    <location>
        <position position="304"/>
    </location>
    <ligand>
        <name>Zn(2+)</name>
        <dbReference type="ChEBI" id="CHEBI:29105"/>
    </ligand>
</feature>
<keyword evidence="9" id="KW-1185">Reference proteome</keyword>
<dbReference type="PANTHER" id="PTHR46015">
    <property type="entry name" value="ZGC:172121"/>
    <property type="match status" value="1"/>
</dbReference>
<dbReference type="GeneID" id="54557835"/>
<dbReference type="GO" id="GO:0008270">
    <property type="term" value="F:zinc ion binding"/>
    <property type="evidence" value="ECO:0007669"/>
    <property type="project" value="InterPro"/>
</dbReference>
<dbReference type="NCBIfam" id="NF007020">
    <property type="entry name" value="PRK09485.1"/>
    <property type="match status" value="1"/>
</dbReference>
<dbReference type="EMBL" id="ML993583">
    <property type="protein sequence ID" value="KAF2171459.1"/>
    <property type="molecule type" value="Genomic_DNA"/>
</dbReference>
<keyword evidence="1 6" id="KW-0489">Methyltransferase</keyword>
<dbReference type="PROSITE" id="PS50970">
    <property type="entry name" value="HCY"/>
    <property type="match status" value="1"/>
</dbReference>
<dbReference type="GO" id="GO:0009086">
    <property type="term" value="P:methionine biosynthetic process"/>
    <property type="evidence" value="ECO:0007669"/>
    <property type="project" value="InterPro"/>
</dbReference>
<dbReference type="OrthoDB" id="261426at2759"/>
<evidence type="ECO:0000256" key="3">
    <source>
        <dbReference type="ARBA" id="ARBA00022723"/>
    </source>
</evidence>
<evidence type="ECO:0000256" key="1">
    <source>
        <dbReference type="ARBA" id="ARBA00022603"/>
    </source>
</evidence>
<dbReference type="SUPFAM" id="SSF82282">
    <property type="entry name" value="Homocysteine S-methyltransferase"/>
    <property type="match status" value="1"/>
</dbReference>
<dbReference type="RefSeq" id="XP_033672348.1">
    <property type="nucleotide sequence ID" value="XM_033804563.1"/>
</dbReference>
<evidence type="ECO:0000256" key="5">
    <source>
        <dbReference type="PIRSR" id="PIRSR037505-2"/>
    </source>
</evidence>
<name>A0A6A6D050_ZASCE</name>
<gene>
    <name evidence="8" type="ORF">M409DRAFT_18576</name>
</gene>
<dbReference type="AlphaFoldDB" id="A0A6A6D050"/>
<dbReference type="GO" id="GO:0032259">
    <property type="term" value="P:methylation"/>
    <property type="evidence" value="ECO:0007669"/>
    <property type="project" value="UniProtKB-KW"/>
</dbReference>
<feature type="binding site" evidence="5 6">
    <location>
        <position position="233"/>
    </location>
    <ligand>
        <name>Zn(2+)</name>
        <dbReference type="ChEBI" id="CHEBI:29105"/>
    </ligand>
</feature>
<dbReference type="GO" id="GO:0008898">
    <property type="term" value="F:S-adenosylmethionine-homocysteine S-methyltransferase activity"/>
    <property type="evidence" value="ECO:0007669"/>
    <property type="project" value="TreeGrafter"/>
</dbReference>
<keyword evidence="4 5" id="KW-0862">Zinc</keyword>
<accession>A0A6A6D050</accession>
<evidence type="ECO:0000256" key="4">
    <source>
        <dbReference type="ARBA" id="ARBA00022833"/>
    </source>
</evidence>
<feature type="binding site" evidence="6">
    <location>
        <position position="305"/>
    </location>
    <ligand>
        <name>Zn(2+)</name>
        <dbReference type="ChEBI" id="CHEBI:29105"/>
    </ligand>
</feature>
<protein>
    <recommendedName>
        <fullName evidence="7">Hcy-binding domain-containing protein</fullName>
    </recommendedName>
</protein>
<sequence length="322" mass="35058">MLSKTDFDNLLTSQGPLVIDGALATELEVRGHDLNHPLWSGKILQDEPKSIENVHLDYYLAGADVAITASYQTATQGLTDHFRISEDEAKALIRRSVEVAQNARREAYDRGVSTASTLLVAGSVGPYGAYLHDGSEYRGDYVRTQEEFKDFHRPRIQALVEAEVDLLALETIPSLDEIKALLSLLQEEFPDAIAWLSFTTRDAGHLADGTSWKEAFVVVDDHRAQVVAIGVNCVPLAGVTETLQGMGAQTDIPLLCYPNSGEKFDSATNSWHGERPDDVLGKSSEQHFDTKPWTSAGAQLIGGCCRTGPGFVTAISSDLRAL</sequence>
<dbReference type="PIRSF" id="PIRSF037505">
    <property type="entry name" value="Betaine_HMT"/>
    <property type="match status" value="1"/>
</dbReference>
<feature type="domain" description="Hcy-binding" evidence="7">
    <location>
        <begin position="5"/>
        <end position="319"/>
    </location>
</feature>
<dbReference type="Proteomes" id="UP000799537">
    <property type="component" value="Unassembled WGS sequence"/>
</dbReference>
<keyword evidence="3 5" id="KW-0479">Metal-binding</keyword>
<dbReference type="FunFam" id="3.20.20.330:FF:000002">
    <property type="entry name" value="Homocysteine S-methyltransferase"/>
    <property type="match status" value="1"/>
</dbReference>
<dbReference type="Gene3D" id="3.20.20.330">
    <property type="entry name" value="Homocysteine-binding-like domain"/>
    <property type="match status" value="1"/>
</dbReference>
<dbReference type="InterPro" id="IPR036589">
    <property type="entry name" value="HCY_dom_sf"/>
</dbReference>
<dbReference type="InterPro" id="IPR051486">
    <property type="entry name" value="Hcy_S-methyltransferase"/>
</dbReference>
<keyword evidence="2 6" id="KW-0808">Transferase</keyword>
<organism evidence="8 9">
    <name type="scientific">Zasmidium cellare ATCC 36951</name>
    <dbReference type="NCBI Taxonomy" id="1080233"/>
    <lineage>
        <taxon>Eukaryota</taxon>
        <taxon>Fungi</taxon>
        <taxon>Dikarya</taxon>
        <taxon>Ascomycota</taxon>
        <taxon>Pezizomycotina</taxon>
        <taxon>Dothideomycetes</taxon>
        <taxon>Dothideomycetidae</taxon>
        <taxon>Mycosphaerellales</taxon>
        <taxon>Mycosphaerellaceae</taxon>
        <taxon>Zasmidium</taxon>
    </lineage>
</organism>
<comment type="cofactor">
    <cofactor evidence="5">
        <name>Zn(2+)</name>
        <dbReference type="ChEBI" id="CHEBI:29105"/>
    </cofactor>
    <text evidence="5">Binds 1 zinc ion per subunit.</text>
</comment>
<reference evidence="8" key="1">
    <citation type="journal article" date="2020" name="Stud. Mycol.">
        <title>101 Dothideomycetes genomes: a test case for predicting lifestyles and emergence of pathogens.</title>
        <authorList>
            <person name="Haridas S."/>
            <person name="Albert R."/>
            <person name="Binder M."/>
            <person name="Bloem J."/>
            <person name="Labutti K."/>
            <person name="Salamov A."/>
            <person name="Andreopoulos B."/>
            <person name="Baker S."/>
            <person name="Barry K."/>
            <person name="Bills G."/>
            <person name="Bluhm B."/>
            <person name="Cannon C."/>
            <person name="Castanera R."/>
            <person name="Culley D."/>
            <person name="Daum C."/>
            <person name="Ezra D."/>
            <person name="Gonzalez J."/>
            <person name="Henrissat B."/>
            <person name="Kuo A."/>
            <person name="Liang C."/>
            <person name="Lipzen A."/>
            <person name="Lutzoni F."/>
            <person name="Magnuson J."/>
            <person name="Mondo S."/>
            <person name="Nolan M."/>
            <person name="Ohm R."/>
            <person name="Pangilinan J."/>
            <person name="Park H.-J."/>
            <person name="Ramirez L."/>
            <person name="Alfaro M."/>
            <person name="Sun H."/>
            <person name="Tritt A."/>
            <person name="Yoshinaga Y."/>
            <person name="Zwiers L.-H."/>
            <person name="Turgeon B."/>
            <person name="Goodwin S."/>
            <person name="Spatafora J."/>
            <person name="Crous P."/>
            <person name="Grigoriev I."/>
        </authorList>
    </citation>
    <scope>NUCLEOTIDE SEQUENCE</scope>
    <source>
        <strain evidence="8">ATCC 36951</strain>
    </source>
</reference>
<dbReference type="PANTHER" id="PTHR46015:SF1">
    <property type="entry name" value="HOMOCYSTEINE S-METHYLTRANSFERASE-LIKE ISOFORM 1"/>
    <property type="match status" value="1"/>
</dbReference>
<evidence type="ECO:0000313" key="9">
    <source>
        <dbReference type="Proteomes" id="UP000799537"/>
    </source>
</evidence>
<proteinExistence type="predicted"/>
<dbReference type="InterPro" id="IPR003726">
    <property type="entry name" value="HCY_dom"/>
</dbReference>
<evidence type="ECO:0000256" key="6">
    <source>
        <dbReference type="PROSITE-ProRule" id="PRU00333"/>
    </source>
</evidence>
<dbReference type="Pfam" id="PF02574">
    <property type="entry name" value="S-methyl_trans"/>
    <property type="match status" value="1"/>
</dbReference>
<evidence type="ECO:0000313" key="8">
    <source>
        <dbReference type="EMBL" id="KAF2171459.1"/>
    </source>
</evidence>